<dbReference type="SMART" id="SM00480">
    <property type="entry name" value="POL3Bc"/>
    <property type="match status" value="1"/>
</dbReference>
<dbReference type="SUPFAM" id="SSF55979">
    <property type="entry name" value="DNA clamp"/>
    <property type="match status" value="3"/>
</dbReference>
<evidence type="ECO:0000256" key="7">
    <source>
        <dbReference type="ARBA" id="ARBA00022932"/>
    </source>
</evidence>
<dbReference type="GO" id="GO:0003887">
    <property type="term" value="F:DNA-directed DNA polymerase activity"/>
    <property type="evidence" value="ECO:0007669"/>
    <property type="project" value="UniProtKB-UniRule"/>
</dbReference>
<keyword evidence="8" id="KW-0238">DNA-binding</keyword>
<dbReference type="GO" id="GO:0006271">
    <property type="term" value="P:DNA strand elongation involved in DNA replication"/>
    <property type="evidence" value="ECO:0007669"/>
    <property type="project" value="TreeGrafter"/>
</dbReference>
<feature type="domain" description="DNA polymerase III beta sliding clamp C-terminal" evidence="12">
    <location>
        <begin position="246"/>
        <end position="366"/>
    </location>
</feature>
<protein>
    <recommendedName>
        <fullName evidence="9">Beta sliding clamp</fullName>
    </recommendedName>
</protein>
<dbReference type="CDD" id="cd00140">
    <property type="entry name" value="beta_clamp"/>
    <property type="match status" value="1"/>
</dbReference>
<sequence length="367" mass="40126">MKLTILQNEFAKSLSLVSRFVSSRAQLPILGNIKLEATKNRLLVMATNLENSIAVAIGAKVLRPGELAVPAKAISELVGGLGPGTISLTANKEQLEIEGDNFKGKVLGVNTSDFPFVPVKLPPKSMKIEQSIFKGALERTLFAVSSDDTRPVLTGILFMLEKNKLVLASSDGFRLSQVEMDLVKNSLTERLIIPKNALVESGRAFEKENGQIDFLFDKENSQVILGAGDTVLTSRVIEGEFPDFTKIIPSSFRVTVNLEREELLRAVKTSSVFARDSGNIIRLKVENGGVRISSESAKTGSQEAFTEGKIDGDEGLEISFNYRFIEEFLNVASGSEVEIKFNDTTSPGVFLDPKSKNFLHLIMPVRS</sequence>
<dbReference type="InterPro" id="IPR046938">
    <property type="entry name" value="DNA_clamp_sf"/>
</dbReference>
<evidence type="ECO:0000259" key="10">
    <source>
        <dbReference type="Pfam" id="PF00712"/>
    </source>
</evidence>
<dbReference type="Pfam" id="PF02767">
    <property type="entry name" value="DNA_pol3_beta_2"/>
    <property type="match status" value="1"/>
</dbReference>
<dbReference type="GO" id="GO:0005737">
    <property type="term" value="C:cytoplasm"/>
    <property type="evidence" value="ECO:0007669"/>
    <property type="project" value="UniProtKB-SubCell"/>
</dbReference>
<dbReference type="PANTHER" id="PTHR30478:SF0">
    <property type="entry name" value="BETA SLIDING CLAMP"/>
    <property type="match status" value="1"/>
</dbReference>
<dbReference type="GO" id="GO:0009360">
    <property type="term" value="C:DNA polymerase III complex"/>
    <property type="evidence" value="ECO:0007669"/>
    <property type="project" value="InterPro"/>
</dbReference>
<evidence type="ECO:0000259" key="12">
    <source>
        <dbReference type="Pfam" id="PF02768"/>
    </source>
</evidence>
<evidence type="ECO:0000256" key="6">
    <source>
        <dbReference type="ARBA" id="ARBA00022705"/>
    </source>
</evidence>
<evidence type="ECO:0000256" key="5">
    <source>
        <dbReference type="ARBA" id="ARBA00022695"/>
    </source>
</evidence>
<keyword evidence="7 9" id="KW-0239">DNA-directed DNA polymerase</keyword>
<comment type="similarity">
    <text evidence="2 9">Belongs to the beta sliding clamp family.</text>
</comment>
<dbReference type="InterPro" id="IPR022637">
    <property type="entry name" value="DNA_polIII_beta_cen"/>
</dbReference>
<evidence type="ECO:0000256" key="1">
    <source>
        <dbReference type="ARBA" id="ARBA00004496"/>
    </source>
</evidence>
<evidence type="ECO:0000313" key="13">
    <source>
        <dbReference type="EMBL" id="KKS98996.1"/>
    </source>
</evidence>
<dbReference type="Pfam" id="PF02768">
    <property type="entry name" value="DNA_pol3_beta_3"/>
    <property type="match status" value="1"/>
</dbReference>
<accession>A0A0G1FVH1</accession>
<dbReference type="Pfam" id="PF00712">
    <property type="entry name" value="DNA_pol3_beta"/>
    <property type="match status" value="1"/>
</dbReference>
<dbReference type="InterPro" id="IPR022635">
    <property type="entry name" value="DNA_polIII_beta_C"/>
</dbReference>
<dbReference type="Proteomes" id="UP000034090">
    <property type="component" value="Unassembled WGS sequence"/>
</dbReference>
<reference evidence="13 14" key="1">
    <citation type="journal article" date="2015" name="Nature">
        <title>rRNA introns, odd ribosomes, and small enigmatic genomes across a large radiation of phyla.</title>
        <authorList>
            <person name="Brown C.T."/>
            <person name="Hug L.A."/>
            <person name="Thomas B.C."/>
            <person name="Sharon I."/>
            <person name="Castelle C.J."/>
            <person name="Singh A."/>
            <person name="Wilkins M.J."/>
            <person name="Williams K.H."/>
            <person name="Banfield J.F."/>
        </authorList>
    </citation>
    <scope>NUCLEOTIDE SEQUENCE [LARGE SCALE GENOMIC DNA]</scope>
</reference>
<comment type="function">
    <text evidence="9">Confers DNA tethering and processivity to DNA polymerases and other proteins. Acts as a clamp, forming a ring around DNA (a reaction catalyzed by the clamp-loading complex) which diffuses in an ATP-independent manner freely and bidirectionally along dsDNA. Initially characterized for its ability to contact the catalytic subunit of DNA polymerase III (Pol III), a complex, multichain enzyme responsible for most of the replicative synthesis in bacteria; Pol III exhibits 3'-5' exonuclease proofreading activity. The beta chain is required for initiation of replication as well as for processivity of DNA replication.</text>
</comment>
<keyword evidence="5 9" id="KW-0548">Nucleotidyltransferase</keyword>
<evidence type="ECO:0000256" key="3">
    <source>
        <dbReference type="ARBA" id="ARBA00022490"/>
    </source>
</evidence>
<dbReference type="EMBL" id="LCFQ01000001">
    <property type="protein sequence ID" value="KKS98996.1"/>
    <property type="molecule type" value="Genomic_DNA"/>
</dbReference>
<dbReference type="InterPro" id="IPR022634">
    <property type="entry name" value="DNA_polIII_beta_N"/>
</dbReference>
<gene>
    <name evidence="13" type="ORF">UV74_C0001G0106</name>
</gene>
<feature type="domain" description="DNA polymerase III beta sliding clamp N-terminal" evidence="10">
    <location>
        <begin position="1"/>
        <end position="117"/>
    </location>
</feature>
<comment type="subunit">
    <text evidence="9">Forms a ring-shaped head-to-tail homodimer around DNA.</text>
</comment>
<dbReference type="InterPro" id="IPR001001">
    <property type="entry name" value="DNA_polIII_beta"/>
</dbReference>
<dbReference type="PIRSF" id="PIRSF000804">
    <property type="entry name" value="DNA_pol_III_b"/>
    <property type="match status" value="1"/>
</dbReference>
<dbReference type="STRING" id="1618578.UV74_C0001G0106"/>
<evidence type="ECO:0000256" key="8">
    <source>
        <dbReference type="ARBA" id="ARBA00023125"/>
    </source>
</evidence>
<keyword evidence="3 9" id="KW-0963">Cytoplasm</keyword>
<evidence type="ECO:0000313" key="14">
    <source>
        <dbReference type="Proteomes" id="UP000034090"/>
    </source>
</evidence>
<name>A0A0G1FVH1_9BACT</name>
<dbReference type="GO" id="GO:0008408">
    <property type="term" value="F:3'-5' exonuclease activity"/>
    <property type="evidence" value="ECO:0007669"/>
    <property type="project" value="InterPro"/>
</dbReference>
<dbReference type="Gene3D" id="3.70.10.10">
    <property type="match status" value="1"/>
</dbReference>
<dbReference type="Gene3D" id="3.10.150.10">
    <property type="entry name" value="DNA Polymerase III, subunit A, domain 2"/>
    <property type="match status" value="1"/>
</dbReference>
<dbReference type="NCBIfam" id="TIGR00663">
    <property type="entry name" value="dnan"/>
    <property type="match status" value="1"/>
</dbReference>
<evidence type="ECO:0000256" key="9">
    <source>
        <dbReference type="PIRNR" id="PIRNR000804"/>
    </source>
</evidence>
<evidence type="ECO:0000256" key="4">
    <source>
        <dbReference type="ARBA" id="ARBA00022679"/>
    </source>
</evidence>
<evidence type="ECO:0000259" key="11">
    <source>
        <dbReference type="Pfam" id="PF02767"/>
    </source>
</evidence>
<keyword evidence="6 9" id="KW-0235">DNA replication</keyword>
<dbReference type="PANTHER" id="PTHR30478">
    <property type="entry name" value="DNA POLYMERASE III SUBUNIT BETA"/>
    <property type="match status" value="1"/>
</dbReference>
<comment type="subcellular location">
    <subcellularLocation>
        <location evidence="1 9">Cytoplasm</location>
    </subcellularLocation>
</comment>
<proteinExistence type="inferred from homology"/>
<keyword evidence="4 9" id="KW-0808">Transferase</keyword>
<organism evidence="13 14">
    <name type="scientific">Candidatus Woesebacteria bacterium GW2011_GWB1_43_14</name>
    <dbReference type="NCBI Taxonomy" id="1618578"/>
    <lineage>
        <taxon>Bacteria</taxon>
        <taxon>Candidatus Woeseibacteriota</taxon>
    </lineage>
</organism>
<dbReference type="GO" id="GO:0003677">
    <property type="term" value="F:DNA binding"/>
    <property type="evidence" value="ECO:0007669"/>
    <property type="project" value="UniProtKB-UniRule"/>
</dbReference>
<dbReference type="AlphaFoldDB" id="A0A0G1FVH1"/>
<feature type="domain" description="DNA polymerase III beta sliding clamp central" evidence="11">
    <location>
        <begin position="128"/>
        <end position="243"/>
    </location>
</feature>
<comment type="caution">
    <text evidence="13">The sequence shown here is derived from an EMBL/GenBank/DDBJ whole genome shotgun (WGS) entry which is preliminary data.</text>
</comment>
<evidence type="ECO:0000256" key="2">
    <source>
        <dbReference type="ARBA" id="ARBA00010752"/>
    </source>
</evidence>